<comment type="subcellular location">
    <subcellularLocation>
        <location evidence="1">Cell membrane</location>
        <topology evidence="1">Peripheral membrane protein</topology>
    </subcellularLocation>
</comment>
<evidence type="ECO:0000259" key="9">
    <source>
        <dbReference type="PROSITE" id="PS50893"/>
    </source>
</evidence>
<dbReference type="GO" id="GO:0016887">
    <property type="term" value="F:ATP hydrolysis activity"/>
    <property type="evidence" value="ECO:0007669"/>
    <property type="project" value="InterPro"/>
</dbReference>
<dbReference type="Gene3D" id="3.40.50.300">
    <property type="entry name" value="P-loop containing nucleotide triphosphate hydrolases"/>
    <property type="match status" value="1"/>
</dbReference>
<evidence type="ECO:0000256" key="3">
    <source>
        <dbReference type="ARBA" id="ARBA00022475"/>
    </source>
</evidence>
<dbReference type="InterPro" id="IPR003439">
    <property type="entry name" value="ABC_transporter-like_ATP-bd"/>
</dbReference>
<feature type="domain" description="ABC transporter" evidence="9">
    <location>
        <begin position="65"/>
        <end position="316"/>
    </location>
</feature>
<dbReference type="PANTHER" id="PTHR43297">
    <property type="entry name" value="OLIGOPEPTIDE TRANSPORT ATP-BINDING PROTEIN APPD"/>
    <property type="match status" value="1"/>
</dbReference>
<reference evidence="10" key="1">
    <citation type="submission" date="2018-05" db="EMBL/GenBank/DDBJ databases">
        <authorList>
            <person name="Lanie J.A."/>
            <person name="Ng W.-L."/>
            <person name="Kazmierczak K.M."/>
            <person name="Andrzejewski T.M."/>
            <person name="Davidsen T.M."/>
            <person name="Wayne K.J."/>
            <person name="Tettelin H."/>
            <person name="Glass J.I."/>
            <person name="Rusch D."/>
            <person name="Podicherti R."/>
            <person name="Tsui H.-C.T."/>
            <person name="Winkler M.E."/>
        </authorList>
    </citation>
    <scope>NUCLEOTIDE SEQUENCE</scope>
</reference>
<organism evidence="10">
    <name type="scientific">marine metagenome</name>
    <dbReference type="NCBI Taxonomy" id="408172"/>
    <lineage>
        <taxon>unclassified sequences</taxon>
        <taxon>metagenomes</taxon>
        <taxon>ecological metagenomes</taxon>
    </lineage>
</organism>
<evidence type="ECO:0000256" key="7">
    <source>
        <dbReference type="ARBA" id="ARBA00022967"/>
    </source>
</evidence>
<keyword evidence="4" id="KW-0997">Cell inner membrane</keyword>
<gene>
    <name evidence="10" type="ORF">METZ01_LOCUS153615</name>
</gene>
<proteinExistence type="predicted"/>
<protein>
    <recommendedName>
        <fullName evidence="9">ABC transporter domain-containing protein</fullName>
    </recommendedName>
</protein>
<dbReference type="GO" id="GO:0005886">
    <property type="term" value="C:plasma membrane"/>
    <property type="evidence" value="ECO:0007669"/>
    <property type="project" value="UniProtKB-SubCell"/>
</dbReference>
<evidence type="ECO:0000256" key="6">
    <source>
        <dbReference type="ARBA" id="ARBA00022840"/>
    </source>
</evidence>
<dbReference type="InterPro" id="IPR013563">
    <property type="entry name" value="Oligopep_ABC_C"/>
</dbReference>
<dbReference type="EMBL" id="UINC01025348">
    <property type="protein sequence ID" value="SVB00761.1"/>
    <property type="molecule type" value="Genomic_DNA"/>
</dbReference>
<dbReference type="GO" id="GO:0015833">
    <property type="term" value="P:peptide transport"/>
    <property type="evidence" value="ECO:0007669"/>
    <property type="project" value="InterPro"/>
</dbReference>
<dbReference type="InterPro" id="IPR050388">
    <property type="entry name" value="ABC_Ni/Peptide_Import"/>
</dbReference>
<dbReference type="InterPro" id="IPR027417">
    <property type="entry name" value="P-loop_NTPase"/>
</dbReference>
<dbReference type="InterPro" id="IPR003593">
    <property type="entry name" value="AAA+_ATPase"/>
</dbReference>
<evidence type="ECO:0000256" key="1">
    <source>
        <dbReference type="ARBA" id="ARBA00004202"/>
    </source>
</evidence>
<accession>A0A382AHK0</accession>
<evidence type="ECO:0000256" key="4">
    <source>
        <dbReference type="ARBA" id="ARBA00022519"/>
    </source>
</evidence>
<evidence type="ECO:0000256" key="2">
    <source>
        <dbReference type="ARBA" id="ARBA00022448"/>
    </source>
</evidence>
<evidence type="ECO:0000313" key="10">
    <source>
        <dbReference type="EMBL" id="SVB00761.1"/>
    </source>
</evidence>
<keyword evidence="8" id="KW-0472">Membrane</keyword>
<evidence type="ECO:0000256" key="8">
    <source>
        <dbReference type="ARBA" id="ARBA00023136"/>
    </source>
</evidence>
<keyword evidence="2" id="KW-0813">Transport</keyword>
<dbReference type="PANTHER" id="PTHR43297:SF14">
    <property type="entry name" value="ATPASE AAA-TYPE CORE DOMAIN-CONTAINING PROTEIN"/>
    <property type="match status" value="1"/>
</dbReference>
<dbReference type="Pfam" id="PF00005">
    <property type="entry name" value="ABC_tran"/>
    <property type="match status" value="1"/>
</dbReference>
<dbReference type="Pfam" id="PF08352">
    <property type="entry name" value="oligo_HPY"/>
    <property type="match status" value="1"/>
</dbReference>
<keyword evidence="6" id="KW-0067">ATP-binding</keyword>
<dbReference type="PROSITE" id="PS50893">
    <property type="entry name" value="ABC_TRANSPORTER_2"/>
    <property type="match status" value="1"/>
</dbReference>
<sequence length="391" mass="43020">MAPYSDTCRMNSQFWHLPPHQTIGQNATKSSDNLLTNGIYSHDISLQLNSRKNRGDGQITDTPLLQVENLHTHFLTKRGLVRAVDGVSFNLKQGVTLGLVGESGCGKTILCRTLMALLPPSAKISDNARILFNGHDLRHLDEKSLRAIRGREVAMIFQDPMTSLNPVMKVGAQISETLIHHLGTSKQEARERGIKLLRAVGISAPERRIDEYPHQLSGGIRQRVAIAIALACEPKLLIADEPTTALDVTVQSGILDLLQEQQRERDMSMILITHDLGVVAGRTDEIAVMYAGKMVERSSTKNLFANMRMPYTQALMESIPHLDLAAHTRLKTISGQPPNLIYPPPGCRFAPRCSRAEDKCREEEPVLGFDSSVDHIFACWNPVGSAAGSAA</sequence>
<keyword evidence="7" id="KW-1278">Translocase</keyword>
<evidence type="ECO:0000256" key="5">
    <source>
        <dbReference type="ARBA" id="ARBA00022741"/>
    </source>
</evidence>
<dbReference type="FunFam" id="3.40.50.300:FF:000016">
    <property type="entry name" value="Oligopeptide ABC transporter ATP-binding component"/>
    <property type="match status" value="1"/>
</dbReference>
<dbReference type="NCBIfam" id="TIGR01727">
    <property type="entry name" value="oligo_HPY"/>
    <property type="match status" value="1"/>
</dbReference>
<dbReference type="SMART" id="SM00382">
    <property type="entry name" value="AAA"/>
    <property type="match status" value="1"/>
</dbReference>
<dbReference type="SUPFAM" id="SSF52540">
    <property type="entry name" value="P-loop containing nucleoside triphosphate hydrolases"/>
    <property type="match status" value="1"/>
</dbReference>
<keyword evidence="3" id="KW-1003">Cell membrane</keyword>
<name>A0A382AHK0_9ZZZZ</name>
<keyword evidence="5" id="KW-0547">Nucleotide-binding</keyword>
<dbReference type="CDD" id="cd03257">
    <property type="entry name" value="ABC_NikE_OppD_transporters"/>
    <property type="match status" value="1"/>
</dbReference>
<dbReference type="AlphaFoldDB" id="A0A382AHK0"/>
<dbReference type="GO" id="GO:0005524">
    <property type="term" value="F:ATP binding"/>
    <property type="evidence" value="ECO:0007669"/>
    <property type="project" value="UniProtKB-KW"/>
</dbReference>